<gene>
    <name evidence="2" type="ORF">LVIROSA_LOCUS14110</name>
</gene>
<dbReference type="AlphaFoldDB" id="A0AAU9MQT9"/>
<protein>
    <submittedName>
        <fullName evidence="2">Uncharacterized protein</fullName>
    </submittedName>
</protein>
<dbReference type="EMBL" id="CAKMRJ010002223">
    <property type="protein sequence ID" value="CAH1427068.1"/>
    <property type="molecule type" value="Genomic_DNA"/>
</dbReference>
<keyword evidence="3" id="KW-1185">Reference proteome</keyword>
<dbReference type="Proteomes" id="UP001157418">
    <property type="component" value="Unassembled WGS sequence"/>
</dbReference>
<proteinExistence type="predicted"/>
<evidence type="ECO:0000313" key="3">
    <source>
        <dbReference type="Proteomes" id="UP001157418"/>
    </source>
</evidence>
<feature type="coiled-coil region" evidence="1">
    <location>
        <begin position="61"/>
        <end position="95"/>
    </location>
</feature>
<keyword evidence="1" id="KW-0175">Coiled coil</keyword>
<accession>A0AAU9MQT9</accession>
<name>A0AAU9MQT9_9ASTR</name>
<evidence type="ECO:0000313" key="2">
    <source>
        <dbReference type="EMBL" id="CAH1427068.1"/>
    </source>
</evidence>
<reference evidence="2 3" key="1">
    <citation type="submission" date="2022-01" db="EMBL/GenBank/DDBJ databases">
        <authorList>
            <person name="Xiong W."/>
            <person name="Schranz E."/>
        </authorList>
    </citation>
    <scope>NUCLEOTIDE SEQUENCE [LARGE SCALE GENOMIC DNA]</scope>
</reference>
<sequence length="102" mass="11486">MNSIPKSPEPANDSNEESLNRSCSYLMEAIHLPSEVSCHTRKRASILSKKQQRFDEAFPTLKGMCSLHDKLEAEAKSLRDEVHGLSERNMQLVDNLSDSLRG</sequence>
<evidence type="ECO:0000256" key="1">
    <source>
        <dbReference type="SAM" id="Coils"/>
    </source>
</evidence>
<comment type="caution">
    <text evidence="2">The sequence shown here is derived from an EMBL/GenBank/DDBJ whole genome shotgun (WGS) entry which is preliminary data.</text>
</comment>
<organism evidence="2 3">
    <name type="scientific">Lactuca virosa</name>
    <dbReference type="NCBI Taxonomy" id="75947"/>
    <lineage>
        <taxon>Eukaryota</taxon>
        <taxon>Viridiplantae</taxon>
        <taxon>Streptophyta</taxon>
        <taxon>Embryophyta</taxon>
        <taxon>Tracheophyta</taxon>
        <taxon>Spermatophyta</taxon>
        <taxon>Magnoliopsida</taxon>
        <taxon>eudicotyledons</taxon>
        <taxon>Gunneridae</taxon>
        <taxon>Pentapetalae</taxon>
        <taxon>asterids</taxon>
        <taxon>campanulids</taxon>
        <taxon>Asterales</taxon>
        <taxon>Asteraceae</taxon>
        <taxon>Cichorioideae</taxon>
        <taxon>Cichorieae</taxon>
        <taxon>Lactucinae</taxon>
        <taxon>Lactuca</taxon>
    </lineage>
</organism>